<reference evidence="2" key="2">
    <citation type="submission" date="2024-04" db="EMBL/GenBank/DDBJ databases">
        <authorList>
            <person name="Chen Y."/>
            <person name="Shah S."/>
            <person name="Dougan E. K."/>
            <person name="Thang M."/>
            <person name="Chan C."/>
        </authorList>
    </citation>
    <scope>NUCLEOTIDE SEQUENCE [LARGE SCALE GENOMIC DNA]</scope>
</reference>
<evidence type="ECO:0000313" key="1">
    <source>
        <dbReference type="EMBL" id="CAI3989640.1"/>
    </source>
</evidence>
<gene>
    <name evidence="1" type="ORF">C1SCF055_LOCUS16699</name>
</gene>
<organism evidence="1">
    <name type="scientific">Cladocopium goreaui</name>
    <dbReference type="NCBI Taxonomy" id="2562237"/>
    <lineage>
        <taxon>Eukaryota</taxon>
        <taxon>Sar</taxon>
        <taxon>Alveolata</taxon>
        <taxon>Dinophyceae</taxon>
        <taxon>Suessiales</taxon>
        <taxon>Symbiodiniaceae</taxon>
        <taxon>Cladocopium</taxon>
    </lineage>
</organism>
<protein>
    <submittedName>
        <fullName evidence="1">Uncharacterized protein</fullName>
    </submittedName>
</protein>
<sequence>MEADASSVASRMNALLQREQQVTQQLKACSAYVTAHSLADCEPFPVDEHGALQCQDMGAIAELHAKIDRFCQYDDHCSGGRAQMLWPKYLCTAFPWMQGWCLKDMLTALCVRTWSNRERGVARLQFIEYFCGTANLSRAAIEKGYVGVALDYLLNSDHDVLQAAGLRLWLLAMASAKPGALCWLGLPCSSFVILCRSVSLRSIDNSWLGNESARFVLEGNVLADLSALLLLLAVLLDLHDGLEQPLNSVAPESGSLAAVLQFIGSQKNVTYHFCFGGPTLKPLQLWSRQPWMTLMQRNKPYVRKSEFQLAERGEDGSFTGVKELLVESQQYSIQFGRHVIQSWQAAQAIH</sequence>
<comment type="caution">
    <text evidence="1">The sequence shown here is derived from an EMBL/GenBank/DDBJ whole genome shotgun (WGS) entry which is preliminary data.</text>
</comment>
<dbReference type="Proteomes" id="UP001152797">
    <property type="component" value="Unassembled WGS sequence"/>
</dbReference>
<accession>A0A9P1CDL0</accession>
<dbReference type="AlphaFoldDB" id="A0A9P1CDL0"/>
<proteinExistence type="predicted"/>
<reference evidence="1" key="1">
    <citation type="submission" date="2022-10" db="EMBL/GenBank/DDBJ databases">
        <authorList>
            <person name="Chen Y."/>
            <person name="Dougan E. K."/>
            <person name="Chan C."/>
            <person name="Rhodes N."/>
            <person name="Thang M."/>
        </authorList>
    </citation>
    <scope>NUCLEOTIDE SEQUENCE</scope>
</reference>
<dbReference type="EMBL" id="CAMXCT020001391">
    <property type="protein sequence ID" value="CAL1143015.1"/>
    <property type="molecule type" value="Genomic_DNA"/>
</dbReference>
<name>A0A9P1CDL0_9DINO</name>
<evidence type="ECO:0000313" key="3">
    <source>
        <dbReference type="Proteomes" id="UP001152797"/>
    </source>
</evidence>
<evidence type="ECO:0000313" key="2">
    <source>
        <dbReference type="EMBL" id="CAL1143015.1"/>
    </source>
</evidence>
<dbReference type="EMBL" id="CAMXCT030001391">
    <property type="protein sequence ID" value="CAL4776952.1"/>
    <property type="molecule type" value="Genomic_DNA"/>
</dbReference>
<keyword evidence="3" id="KW-1185">Reference proteome</keyword>
<dbReference type="EMBL" id="CAMXCT010001391">
    <property type="protein sequence ID" value="CAI3989640.1"/>
    <property type="molecule type" value="Genomic_DNA"/>
</dbReference>